<dbReference type="AlphaFoldDB" id="A0A2N0X6X7"/>
<feature type="region of interest" description="Disordered" evidence="1">
    <location>
        <begin position="21"/>
        <end position="55"/>
    </location>
</feature>
<evidence type="ECO:0008006" key="5">
    <source>
        <dbReference type="Google" id="ProtNLM"/>
    </source>
</evidence>
<protein>
    <recommendedName>
        <fullName evidence="5">Lipoprotein antigen</fullName>
    </recommendedName>
</protein>
<evidence type="ECO:0000313" key="4">
    <source>
        <dbReference type="Proteomes" id="UP000233249"/>
    </source>
</evidence>
<evidence type="ECO:0000256" key="1">
    <source>
        <dbReference type="SAM" id="MobiDB-lite"/>
    </source>
</evidence>
<organism evidence="3 4">
    <name type="scientific">Corynebacterium mastitidis</name>
    <dbReference type="NCBI Taxonomy" id="161890"/>
    <lineage>
        <taxon>Bacteria</taxon>
        <taxon>Bacillati</taxon>
        <taxon>Actinomycetota</taxon>
        <taxon>Actinomycetes</taxon>
        <taxon>Mycobacteriales</taxon>
        <taxon>Corynebacteriaceae</taxon>
        <taxon>Corynebacterium</taxon>
    </lineage>
</organism>
<feature type="region of interest" description="Disordered" evidence="1">
    <location>
        <begin position="96"/>
        <end position="159"/>
    </location>
</feature>
<name>A0A2N0X6X7_9CORY</name>
<keyword evidence="2" id="KW-0732">Signal</keyword>
<dbReference type="RefSeq" id="WP_101173819.1">
    <property type="nucleotide sequence ID" value="NZ_JAKRKB010000002.1"/>
</dbReference>
<dbReference type="EMBL" id="PJAF01000018">
    <property type="protein sequence ID" value="PKF68466.1"/>
    <property type="molecule type" value="Genomic_DNA"/>
</dbReference>
<comment type="caution">
    <text evidence="3">The sequence shown here is derived from an EMBL/GenBank/DDBJ whole genome shotgun (WGS) entry which is preliminary data.</text>
</comment>
<sequence length="159" mass="15969">MKKRLLALAPLLPLALAACSSTEENPTGAADDTSAATSDPTVVNAEQVRSDRTSGPAIEINLEGIFKPNAELTVSTPCTPGDQSAFAVASFGEGATLERDTDDAPLTGTITAPNNIGPGPSNGPHTITVTCDGGANSTIDIPSAGNGDAKDPEEESPAP</sequence>
<dbReference type="Proteomes" id="UP000233249">
    <property type="component" value="Unassembled WGS sequence"/>
</dbReference>
<reference evidence="3 4" key="1">
    <citation type="submission" date="2017-12" db="EMBL/GenBank/DDBJ databases">
        <title>Corynebacterium mastitidis 16-1433 Genome.</title>
        <authorList>
            <person name="Gulvik C.A."/>
        </authorList>
    </citation>
    <scope>NUCLEOTIDE SEQUENCE [LARGE SCALE GENOMIC DNA]</scope>
    <source>
        <strain evidence="3 4">16-1433</strain>
    </source>
</reference>
<feature type="compositionally biased region" description="Low complexity" evidence="1">
    <location>
        <begin position="26"/>
        <end position="41"/>
    </location>
</feature>
<feature type="compositionally biased region" description="Low complexity" evidence="1">
    <location>
        <begin position="113"/>
        <end position="124"/>
    </location>
</feature>
<dbReference type="OrthoDB" id="4423099at2"/>
<feature type="signal peptide" evidence="2">
    <location>
        <begin position="1"/>
        <end position="20"/>
    </location>
</feature>
<feature type="chain" id="PRO_5038916705" description="Lipoprotein antigen" evidence="2">
    <location>
        <begin position="21"/>
        <end position="159"/>
    </location>
</feature>
<dbReference type="PROSITE" id="PS51257">
    <property type="entry name" value="PROKAR_LIPOPROTEIN"/>
    <property type="match status" value="1"/>
</dbReference>
<accession>A0A2N0X6X7</accession>
<evidence type="ECO:0000256" key="2">
    <source>
        <dbReference type="SAM" id="SignalP"/>
    </source>
</evidence>
<gene>
    <name evidence="3" type="ORF">CXB45_07045</name>
</gene>
<proteinExistence type="predicted"/>
<evidence type="ECO:0000313" key="3">
    <source>
        <dbReference type="EMBL" id="PKF68466.1"/>
    </source>
</evidence>
<feature type="compositionally biased region" description="Polar residues" evidence="1">
    <location>
        <begin position="125"/>
        <end position="140"/>
    </location>
</feature>